<organism evidence="1 2">
    <name type="scientific">Dentiscutata erythropus</name>
    <dbReference type="NCBI Taxonomy" id="1348616"/>
    <lineage>
        <taxon>Eukaryota</taxon>
        <taxon>Fungi</taxon>
        <taxon>Fungi incertae sedis</taxon>
        <taxon>Mucoromycota</taxon>
        <taxon>Glomeromycotina</taxon>
        <taxon>Glomeromycetes</taxon>
        <taxon>Diversisporales</taxon>
        <taxon>Gigasporaceae</taxon>
        <taxon>Dentiscutata</taxon>
    </lineage>
</organism>
<comment type="caution">
    <text evidence="1">The sequence shown here is derived from an EMBL/GenBank/DDBJ whole genome shotgun (WGS) entry which is preliminary data.</text>
</comment>
<proteinExistence type="predicted"/>
<dbReference type="Gene3D" id="3.40.50.11350">
    <property type="match status" value="1"/>
</dbReference>
<protein>
    <submittedName>
        <fullName evidence="1">251_t:CDS:1</fullName>
    </submittedName>
</protein>
<accession>A0A9N9JNI6</accession>
<dbReference type="Proteomes" id="UP000789405">
    <property type="component" value="Unassembled WGS sequence"/>
</dbReference>
<name>A0A9N9JNI6_9GLOM</name>
<evidence type="ECO:0000313" key="2">
    <source>
        <dbReference type="Proteomes" id="UP000789405"/>
    </source>
</evidence>
<dbReference type="EMBL" id="CAJVPY010025931">
    <property type="protein sequence ID" value="CAG8788982.1"/>
    <property type="molecule type" value="Genomic_DNA"/>
</dbReference>
<gene>
    <name evidence="1" type="ORF">DERYTH_LOCUS21016</name>
</gene>
<reference evidence="1" key="1">
    <citation type="submission" date="2021-06" db="EMBL/GenBank/DDBJ databases">
        <authorList>
            <person name="Kallberg Y."/>
            <person name="Tangrot J."/>
            <person name="Rosling A."/>
        </authorList>
    </citation>
    <scope>NUCLEOTIDE SEQUENCE</scope>
    <source>
        <strain evidence="1">MA453B</strain>
    </source>
</reference>
<dbReference type="AlphaFoldDB" id="A0A9N9JNI6"/>
<evidence type="ECO:0000313" key="1">
    <source>
        <dbReference type="EMBL" id="CAG8788982.1"/>
    </source>
</evidence>
<dbReference type="OrthoDB" id="2413580at2759"/>
<sequence length="419" mass="48583">MIESENAENINAENVEKATKDNERKYEGVKHLEFDIVYNKYVEKHNRIIAKLLNSSAKYNLSELPKVVVYQPDMINGFGNRFPGIVCSFLYSLITDRLFFIEGYNNFSDYHVKDFDHDWKILSNLYENSTSRHLHHENDYNDFQLVTRGNLSNEDKDILYVKTWDYACAPITSNPHYKRWFDKIIPDYRVFTAISLKLLSLHPNINKRVETFANNNFFTDYTIGIHLREKKRLAGMMAPVDHYIQVVKMLLIKMNNMNITIFVAADTNYGRENLVNSLRDVYNSNNNSSVKIVHTEEDLDAPNLINANTGSEVGALIDMKLLSLCDDLLITYGSSFGYTAAGWSQKASRQRGPFVVMPIKNSKDDLFVADKVWVTGTISCEPCMYLSKKLIHDEDEETVRIFKTNPLWIHYSQCHWLVF</sequence>
<keyword evidence="2" id="KW-1185">Reference proteome</keyword>